<proteinExistence type="predicted"/>
<dbReference type="AlphaFoldDB" id="A0A919VLX0"/>
<gene>
    <name evidence="2" type="ORF">Aco04nite_09540</name>
</gene>
<name>A0A919VLX0_9ACTN</name>
<sequence length="61" mass="6616">MTGREIRPDERFAQALSSTRHAEEFGYDAVGAPRVRHGSARLGDHADLGEAAPPTTRQPTT</sequence>
<accession>A0A919VLX0</accession>
<evidence type="ECO:0000313" key="2">
    <source>
        <dbReference type="EMBL" id="GIM68163.1"/>
    </source>
</evidence>
<organism evidence="2 3">
    <name type="scientific">Winogradskya consettensis</name>
    <dbReference type="NCBI Taxonomy" id="113560"/>
    <lineage>
        <taxon>Bacteria</taxon>
        <taxon>Bacillati</taxon>
        <taxon>Actinomycetota</taxon>
        <taxon>Actinomycetes</taxon>
        <taxon>Micromonosporales</taxon>
        <taxon>Micromonosporaceae</taxon>
        <taxon>Winogradskya</taxon>
    </lineage>
</organism>
<keyword evidence="3" id="KW-1185">Reference proteome</keyword>
<evidence type="ECO:0000313" key="3">
    <source>
        <dbReference type="Proteomes" id="UP000680865"/>
    </source>
</evidence>
<dbReference type="EMBL" id="BOQP01000004">
    <property type="protein sequence ID" value="GIM68163.1"/>
    <property type="molecule type" value="Genomic_DNA"/>
</dbReference>
<evidence type="ECO:0000256" key="1">
    <source>
        <dbReference type="SAM" id="MobiDB-lite"/>
    </source>
</evidence>
<reference evidence="2" key="1">
    <citation type="submission" date="2021-03" db="EMBL/GenBank/DDBJ databases">
        <title>Whole genome shotgun sequence of Actinoplanes consettensis NBRC 14913.</title>
        <authorList>
            <person name="Komaki H."/>
            <person name="Tamura T."/>
        </authorList>
    </citation>
    <scope>NUCLEOTIDE SEQUENCE</scope>
    <source>
        <strain evidence="2">NBRC 14913</strain>
    </source>
</reference>
<dbReference type="Proteomes" id="UP000680865">
    <property type="component" value="Unassembled WGS sequence"/>
</dbReference>
<protein>
    <submittedName>
        <fullName evidence="2">Uncharacterized protein</fullName>
    </submittedName>
</protein>
<comment type="caution">
    <text evidence="2">The sequence shown here is derived from an EMBL/GenBank/DDBJ whole genome shotgun (WGS) entry which is preliminary data.</text>
</comment>
<feature type="region of interest" description="Disordered" evidence="1">
    <location>
        <begin position="38"/>
        <end position="61"/>
    </location>
</feature>